<dbReference type="GO" id="GO:0003676">
    <property type="term" value="F:nucleic acid binding"/>
    <property type="evidence" value="ECO:0007669"/>
    <property type="project" value="InterPro"/>
</dbReference>
<dbReference type="GO" id="GO:0051607">
    <property type="term" value="P:defense response to virus"/>
    <property type="evidence" value="ECO:0007669"/>
    <property type="project" value="UniProtKB-KW"/>
</dbReference>
<protein>
    <submittedName>
        <fullName evidence="14">CRISPR-associated helicase Cas3</fullName>
    </submittedName>
</protein>
<dbReference type="Pfam" id="PF22590">
    <property type="entry name" value="Cas3-like_C_2"/>
    <property type="match status" value="1"/>
</dbReference>
<feature type="domain" description="HD Cas3-type" evidence="13">
    <location>
        <begin position="8"/>
        <end position="215"/>
    </location>
</feature>
<dbReference type="InterPro" id="IPR038257">
    <property type="entry name" value="CRISPR-assoc_Cas3_HD_sf"/>
</dbReference>
<dbReference type="GO" id="GO:0005524">
    <property type="term" value="F:ATP binding"/>
    <property type="evidence" value="ECO:0007669"/>
    <property type="project" value="UniProtKB-KW"/>
</dbReference>
<dbReference type="NCBIfam" id="TIGR01596">
    <property type="entry name" value="cas3_HD"/>
    <property type="match status" value="1"/>
</dbReference>
<evidence type="ECO:0000256" key="6">
    <source>
        <dbReference type="ARBA" id="ARBA00022801"/>
    </source>
</evidence>
<evidence type="ECO:0000259" key="12">
    <source>
        <dbReference type="PROSITE" id="PS51194"/>
    </source>
</evidence>
<evidence type="ECO:0000256" key="10">
    <source>
        <dbReference type="ARBA" id="ARBA00038437"/>
    </source>
</evidence>
<keyword evidence="5" id="KW-0547">Nucleotide-binding</keyword>
<dbReference type="PROSITE" id="PS51192">
    <property type="entry name" value="HELICASE_ATP_BIND_1"/>
    <property type="match status" value="1"/>
</dbReference>
<feature type="domain" description="Helicase ATP-binding" evidence="11">
    <location>
        <begin position="244"/>
        <end position="440"/>
    </location>
</feature>
<dbReference type="InterPro" id="IPR054712">
    <property type="entry name" value="Cas3-like_dom"/>
</dbReference>
<dbReference type="KEGG" id="cazo:G3A45_08345"/>
<name>A0A6P1YHB1_9FIRM</name>
<comment type="similarity">
    <text evidence="10">Belongs to the DEAD box helicase family.</text>
</comment>
<dbReference type="SUPFAM" id="SSF52540">
    <property type="entry name" value="P-loop containing nucleoside triphosphate hydrolases"/>
    <property type="match status" value="1"/>
</dbReference>
<evidence type="ECO:0000256" key="2">
    <source>
        <dbReference type="ARBA" id="ARBA00009046"/>
    </source>
</evidence>
<dbReference type="InterPro" id="IPR050079">
    <property type="entry name" value="DEAD_box_RNA_helicase"/>
</dbReference>
<dbReference type="InterPro" id="IPR001650">
    <property type="entry name" value="Helicase_C-like"/>
</dbReference>
<accession>A0A6P1YHB1</accession>
<dbReference type="RefSeq" id="WP_163235154.1">
    <property type="nucleotide sequence ID" value="NZ_CP048617.1"/>
</dbReference>
<proteinExistence type="inferred from homology"/>
<dbReference type="InterPro" id="IPR006474">
    <property type="entry name" value="Helicase_Cas3_CRISPR-ass_core"/>
</dbReference>
<evidence type="ECO:0000259" key="11">
    <source>
        <dbReference type="PROSITE" id="PS51192"/>
    </source>
</evidence>
<dbReference type="PROSITE" id="PS51194">
    <property type="entry name" value="HELICASE_CTER"/>
    <property type="match status" value="1"/>
</dbReference>
<dbReference type="NCBIfam" id="TIGR01587">
    <property type="entry name" value="cas3_core"/>
    <property type="match status" value="1"/>
</dbReference>
<keyword evidence="6" id="KW-0378">Hydrolase</keyword>
<keyword evidence="4" id="KW-0479">Metal-binding</keyword>
<keyword evidence="8" id="KW-0067">ATP-binding</keyword>
<dbReference type="EMBL" id="CP048617">
    <property type="protein sequence ID" value="QIB27296.1"/>
    <property type="molecule type" value="Genomic_DNA"/>
</dbReference>
<dbReference type="Pfam" id="PF01966">
    <property type="entry name" value="HD"/>
    <property type="match status" value="1"/>
</dbReference>
<dbReference type="Gene3D" id="3.40.50.300">
    <property type="entry name" value="P-loop containing nucleotide triphosphate hydrolases"/>
    <property type="match status" value="2"/>
</dbReference>
<dbReference type="GO" id="GO:0016787">
    <property type="term" value="F:hydrolase activity"/>
    <property type="evidence" value="ECO:0007669"/>
    <property type="project" value="UniProtKB-KW"/>
</dbReference>
<dbReference type="InterPro" id="IPR011545">
    <property type="entry name" value="DEAD/DEAH_box_helicase_dom"/>
</dbReference>
<evidence type="ECO:0000313" key="15">
    <source>
        <dbReference type="Proteomes" id="UP000464452"/>
    </source>
</evidence>
<dbReference type="PANTHER" id="PTHR47959:SF16">
    <property type="entry name" value="CRISPR-ASSOCIATED NUCLEASE_HELICASE CAS3-RELATED"/>
    <property type="match status" value="1"/>
</dbReference>
<dbReference type="SUPFAM" id="SSF109604">
    <property type="entry name" value="HD-domain/PDEase-like"/>
    <property type="match status" value="1"/>
</dbReference>
<dbReference type="InterPro" id="IPR027417">
    <property type="entry name" value="P-loop_NTPase"/>
</dbReference>
<gene>
    <name evidence="14" type="primary">cas3</name>
    <name evidence="14" type="ORF">G3A45_08345</name>
</gene>
<organism evidence="14 15">
    <name type="scientific">Caloranaerobacter azorensis</name>
    <dbReference type="NCBI Taxonomy" id="116090"/>
    <lineage>
        <taxon>Bacteria</taxon>
        <taxon>Bacillati</taxon>
        <taxon>Bacillota</taxon>
        <taxon>Tissierellia</taxon>
        <taxon>Tissierellales</taxon>
        <taxon>Thermohalobacteraceae</taxon>
        <taxon>Caloranaerobacter</taxon>
    </lineage>
</organism>
<dbReference type="InterPro" id="IPR006483">
    <property type="entry name" value="CRISPR-assoc_Cas3_HD"/>
</dbReference>
<dbReference type="InterPro" id="IPR006674">
    <property type="entry name" value="HD_domain"/>
</dbReference>
<evidence type="ECO:0000256" key="4">
    <source>
        <dbReference type="ARBA" id="ARBA00022723"/>
    </source>
</evidence>
<dbReference type="SMART" id="SM00490">
    <property type="entry name" value="HELICc"/>
    <property type="match status" value="1"/>
</dbReference>
<dbReference type="GO" id="GO:0003724">
    <property type="term" value="F:RNA helicase activity"/>
    <property type="evidence" value="ECO:0007669"/>
    <property type="project" value="TreeGrafter"/>
</dbReference>
<comment type="similarity">
    <text evidence="1">In the N-terminal section; belongs to the CRISPR-associated nuclease Cas3-HD family.</text>
</comment>
<evidence type="ECO:0000256" key="5">
    <source>
        <dbReference type="ARBA" id="ARBA00022741"/>
    </source>
</evidence>
<evidence type="ECO:0000259" key="13">
    <source>
        <dbReference type="PROSITE" id="PS51643"/>
    </source>
</evidence>
<feature type="domain" description="Helicase C-terminal" evidence="12">
    <location>
        <begin position="463"/>
        <end position="623"/>
    </location>
</feature>
<reference evidence="14 15" key="1">
    <citation type="submission" date="2020-02" db="EMBL/GenBank/DDBJ databases">
        <title>Thermophilic hydrogen producing bacteria, Caloranaerobacter azorensis.</title>
        <authorList>
            <person name="Baek K."/>
        </authorList>
    </citation>
    <scope>NUCLEOTIDE SEQUENCE [LARGE SCALE GENOMIC DNA]</scope>
    <source>
        <strain evidence="14 15">T3-1</strain>
    </source>
</reference>
<evidence type="ECO:0000256" key="3">
    <source>
        <dbReference type="ARBA" id="ARBA00022722"/>
    </source>
</evidence>
<dbReference type="Gene3D" id="1.10.3210.30">
    <property type="match status" value="1"/>
</dbReference>
<keyword evidence="3" id="KW-0540">Nuclease</keyword>
<evidence type="ECO:0000256" key="8">
    <source>
        <dbReference type="ARBA" id="ARBA00022840"/>
    </source>
</evidence>
<dbReference type="AlphaFoldDB" id="A0A6P1YHB1"/>
<dbReference type="InterPro" id="IPR014001">
    <property type="entry name" value="Helicase_ATP-bd"/>
</dbReference>
<evidence type="ECO:0000313" key="14">
    <source>
        <dbReference type="EMBL" id="QIB27296.1"/>
    </source>
</evidence>
<dbReference type="Pfam" id="PF00270">
    <property type="entry name" value="DEAD"/>
    <property type="match status" value="1"/>
</dbReference>
<dbReference type="PROSITE" id="PS51643">
    <property type="entry name" value="HD_CAS3"/>
    <property type="match status" value="1"/>
</dbReference>
<evidence type="ECO:0000256" key="7">
    <source>
        <dbReference type="ARBA" id="ARBA00022806"/>
    </source>
</evidence>
<keyword evidence="9" id="KW-0051">Antiviral defense</keyword>
<sequence length="740" mass="86967">MDWKSKILAKEDESLYQHTENTLKVLKSLINSYQEVIEITKEEKFFEHLFYALFLHDIGKVAEGFQEELEGNKPWYRHEILSASFVSALELEEIYKKAICLAIVTHHKDIKELIYKYATYDIKSPAYTRYIENINSLGKNYWYVDKMFQNIDVLSEKYLGYKLKKLKLPRLDELIDPFRYCIKDYEDEFLDAEEKIYHGVYGIILKGLVNACDHLASAGKYEIKNAIIDMKSIYNFKNYKSTQRKAMRTKGNALLIAPTGSGKTEASLLWSDINQNKVKGRRVYYLLPYTASINAMYNRLNKDFSKQEDNLVGILHGKAQYFIYKSLSDDDSYTEKKEIAKNIQNITKKLYRPYKIMTPFQILKAFFRVKGFEVQLAEMSNGLFILDEIHAYDPHTTSLLLNILEILKKKYKANFFIMSATFPSFLKLLFKERLNIKDENEIYMSDSELGEIIRHKVNIFKGDIFQHIDKIKKDLIEGKKVLVVCNTVKRSQEVFKKLKKVTKNSQLLHSNLILKHREIVESKLKDSRLLVGTQAVEVSLNIDYDVLYTEPAPIDALLQRFGRVNRKGIKGICPVYIFEEGSEFDSIIYNEGRIQRTLDILKNYDILSEKHIQKIVDKVYEQGYTDKELKEFKRVDKYFKSLLNDLIPFVNNENIKEDFYGLFKSREVIPNRYRDDYIRCIEEKRYFDAMGYTLNISDKKYFILQKNNKIDKTKDGMPVVLCDYNDKLGLLIDKETDNFL</sequence>
<dbReference type="Proteomes" id="UP000464452">
    <property type="component" value="Chromosome"/>
</dbReference>
<comment type="similarity">
    <text evidence="2">In the central section; belongs to the CRISPR-associated helicase Cas3 family.</text>
</comment>
<dbReference type="SMART" id="SM00487">
    <property type="entry name" value="DEXDc"/>
    <property type="match status" value="1"/>
</dbReference>
<keyword evidence="7" id="KW-0347">Helicase</keyword>
<dbReference type="CDD" id="cd09641">
    <property type="entry name" value="Cas3''_I"/>
    <property type="match status" value="1"/>
</dbReference>
<evidence type="ECO:0000256" key="9">
    <source>
        <dbReference type="ARBA" id="ARBA00023118"/>
    </source>
</evidence>
<dbReference type="GO" id="GO:0005829">
    <property type="term" value="C:cytosol"/>
    <property type="evidence" value="ECO:0007669"/>
    <property type="project" value="TreeGrafter"/>
</dbReference>
<dbReference type="PANTHER" id="PTHR47959">
    <property type="entry name" value="ATP-DEPENDENT RNA HELICASE RHLE-RELATED"/>
    <property type="match status" value="1"/>
</dbReference>
<dbReference type="GO" id="GO:0004518">
    <property type="term" value="F:nuclease activity"/>
    <property type="evidence" value="ECO:0007669"/>
    <property type="project" value="UniProtKB-KW"/>
</dbReference>
<dbReference type="GO" id="GO:0046872">
    <property type="term" value="F:metal ion binding"/>
    <property type="evidence" value="ECO:0007669"/>
    <property type="project" value="UniProtKB-KW"/>
</dbReference>
<evidence type="ECO:0000256" key="1">
    <source>
        <dbReference type="ARBA" id="ARBA00006847"/>
    </source>
</evidence>